<dbReference type="RefSeq" id="XP_018736802.1">
    <property type="nucleotide sequence ID" value="XM_018882424.1"/>
</dbReference>
<evidence type="ECO:0000259" key="2">
    <source>
        <dbReference type="PROSITE" id="PS50048"/>
    </source>
</evidence>
<dbReference type="InterPro" id="IPR053157">
    <property type="entry name" value="Sterol_Uptake_Regulator"/>
</dbReference>
<sequence length="382" mass="44435">MLPTAVKRKKSHFGCLACKRRKIKCDETKPVCGKCQNQKLECVYSRQWSQKLRRSTPPETSPGSISSSSYQDSLVETDAITQVSADIEVRLMFQWTAYTWKSVKRNDDTFQRLLPLYGFRYRLLLDSLLLFSAAHLNHTSPSERLQQAIEVYKLRTIAGVRREVENAVNCGKHRVELAWSSALLAVFWLTCDTDTEFTGLKHGWRPLFRGMGRIFSEIVDSGQGIIRYEKRRMIFPSGNKYLPLLKDIYKDREDVSPEKSEIYEQTVTRLVQYIEHLTENPEDRPIRYISHWILTAMPDGFLQQIDDFDPVALTFLATFFLVASSLPFWFLGKYSWKHHLRIKAKIPSEMHHFLEPSYLGLNPPVFDETPAPEAEFERELEL</sequence>
<dbReference type="InterPro" id="IPR036864">
    <property type="entry name" value="Zn2-C6_fun-type_DNA-bd_sf"/>
</dbReference>
<reference evidence="3 4" key="1">
    <citation type="submission" date="2016-02" db="EMBL/GenBank/DDBJ databases">
        <title>Complete genome sequence and transcriptome regulation of the pentose utilising yeast Sugiyamaella lignohabitans.</title>
        <authorList>
            <person name="Bellasio M."/>
            <person name="Peymann A."/>
            <person name="Valli M."/>
            <person name="Sipitzky M."/>
            <person name="Graf A."/>
            <person name="Sauer M."/>
            <person name="Marx H."/>
            <person name="Mattanovich D."/>
        </authorList>
    </citation>
    <scope>NUCLEOTIDE SEQUENCE [LARGE SCALE GENOMIC DNA]</scope>
    <source>
        <strain evidence="3 4">CBS 10342</strain>
    </source>
</reference>
<dbReference type="GO" id="GO:0001228">
    <property type="term" value="F:DNA-binding transcription activator activity, RNA polymerase II-specific"/>
    <property type="evidence" value="ECO:0007669"/>
    <property type="project" value="TreeGrafter"/>
</dbReference>
<dbReference type="PANTHER" id="PTHR47784:SF5">
    <property type="entry name" value="STEROL UPTAKE CONTROL PROTEIN 2"/>
    <property type="match status" value="1"/>
</dbReference>
<feature type="domain" description="Zn(2)-C6 fungal-type" evidence="2">
    <location>
        <begin position="14"/>
        <end position="44"/>
    </location>
</feature>
<evidence type="ECO:0000313" key="3">
    <source>
        <dbReference type="EMBL" id="ANB14325.1"/>
    </source>
</evidence>
<proteinExistence type="predicted"/>
<name>A0A167EPX5_9ASCO</name>
<keyword evidence="1" id="KW-0472">Membrane</keyword>
<dbReference type="GO" id="GO:0008270">
    <property type="term" value="F:zinc ion binding"/>
    <property type="evidence" value="ECO:0007669"/>
    <property type="project" value="InterPro"/>
</dbReference>
<dbReference type="Proteomes" id="UP000189580">
    <property type="component" value="Chromosome d"/>
</dbReference>
<keyword evidence="4" id="KW-1185">Reference proteome</keyword>
<dbReference type="KEGG" id="slb:AWJ20_5290"/>
<dbReference type="PROSITE" id="PS50048">
    <property type="entry name" value="ZN2_CY6_FUNGAL_2"/>
    <property type="match status" value="1"/>
</dbReference>
<keyword evidence="1" id="KW-1133">Transmembrane helix</keyword>
<dbReference type="AlphaFoldDB" id="A0A167EPX5"/>
<evidence type="ECO:0000256" key="1">
    <source>
        <dbReference type="SAM" id="Phobius"/>
    </source>
</evidence>
<dbReference type="GeneID" id="30037516"/>
<protein>
    <submittedName>
        <fullName evidence="3">Ecm22p</fullName>
    </submittedName>
</protein>
<organism evidence="3 4">
    <name type="scientific">Sugiyamaella lignohabitans</name>
    <dbReference type="NCBI Taxonomy" id="796027"/>
    <lineage>
        <taxon>Eukaryota</taxon>
        <taxon>Fungi</taxon>
        <taxon>Dikarya</taxon>
        <taxon>Ascomycota</taxon>
        <taxon>Saccharomycotina</taxon>
        <taxon>Dipodascomycetes</taxon>
        <taxon>Dipodascales</taxon>
        <taxon>Trichomonascaceae</taxon>
        <taxon>Sugiyamaella</taxon>
    </lineage>
</organism>
<evidence type="ECO:0000313" key="4">
    <source>
        <dbReference type="Proteomes" id="UP000189580"/>
    </source>
</evidence>
<dbReference type="InterPro" id="IPR001138">
    <property type="entry name" value="Zn2Cys6_DnaBD"/>
</dbReference>
<feature type="transmembrane region" description="Helical" evidence="1">
    <location>
        <begin position="311"/>
        <end position="331"/>
    </location>
</feature>
<dbReference type="OrthoDB" id="4097105at2759"/>
<dbReference type="SMART" id="SM00066">
    <property type="entry name" value="GAL4"/>
    <property type="match status" value="1"/>
</dbReference>
<dbReference type="SUPFAM" id="SSF57701">
    <property type="entry name" value="Zn2/Cys6 DNA-binding domain"/>
    <property type="match status" value="1"/>
</dbReference>
<dbReference type="Pfam" id="PF00172">
    <property type="entry name" value="Zn_clus"/>
    <property type="match status" value="1"/>
</dbReference>
<dbReference type="PROSITE" id="PS00463">
    <property type="entry name" value="ZN2_CY6_FUNGAL_1"/>
    <property type="match status" value="1"/>
</dbReference>
<gene>
    <name evidence="3" type="primary">ECM22</name>
    <name evidence="3" type="ORF">AWJ20_5290</name>
</gene>
<dbReference type="EMBL" id="CP014502">
    <property type="protein sequence ID" value="ANB14325.1"/>
    <property type="molecule type" value="Genomic_DNA"/>
</dbReference>
<dbReference type="Gene3D" id="4.10.240.10">
    <property type="entry name" value="Zn(2)-C6 fungal-type DNA-binding domain"/>
    <property type="match status" value="1"/>
</dbReference>
<accession>A0A167EPX5</accession>
<dbReference type="PANTHER" id="PTHR47784">
    <property type="entry name" value="STEROL UPTAKE CONTROL PROTEIN 2"/>
    <property type="match status" value="1"/>
</dbReference>
<keyword evidence="1" id="KW-0812">Transmembrane</keyword>
<dbReference type="CDD" id="cd00067">
    <property type="entry name" value="GAL4"/>
    <property type="match status" value="1"/>
</dbReference>